<organism evidence="1 2">
    <name type="scientific">Leersia perrieri</name>
    <dbReference type="NCBI Taxonomy" id="77586"/>
    <lineage>
        <taxon>Eukaryota</taxon>
        <taxon>Viridiplantae</taxon>
        <taxon>Streptophyta</taxon>
        <taxon>Embryophyta</taxon>
        <taxon>Tracheophyta</taxon>
        <taxon>Spermatophyta</taxon>
        <taxon>Magnoliopsida</taxon>
        <taxon>Liliopsida</taxon>
        <taxon>Poales</taxon>
        <taxon>Poaceae</taxon>
        <taxon>BOP clade</taxon>
        <taxon>Oryzoideae</taxon>
        <taxon>Oryzeae</taxon>
        <taxon>Oryzinae</taxon>
        <taxon>Leersia</taxon>
    </lineage>
</organism>
<dbReference type="AlphaFoldDB" id="A0A0D9VG77"/>
<accession>A0A0D9VG77</accession>
<protein>
    <submittedName>
        <fullName evidence="1">Uncharacterized protein</fullName>
    </submittedName>
</protein>
<dbReference type="Gramene" id="LPERR02G14010.1">
    <property type="protein sequence ID" value="LPERR02G14010.1"/>
    <property type="gene ID" value="LPERR02G14010"/>
</dbReference>
<evidence type="ECO:0000313" key="1">
    <source>
        <dbReference type="EnsemblPlants" id="LPERR02G14010.1"/>
    </source>
</evidence>
<reference evidence="1" key="3">
    <citation type="submission" date="2015-04" db="UniProtKB">
        <authorList>
            <consortium name="EnsemblPlants"/>
        </authorList>
    </citation>
    <scope>IDENTIFICATION</scope>
</reference>
<keyword evidence="2" id="KW-1185">Reference proteome</keyword>
<sequence>MREWCGVVGADGGFVAVLLRQYWKSIGGGVLVRCGGDLVLPMLVGNDLLGWYGSRRKPSLMFCWADRGYAFERCNPLGGTVEVPTSSLP</sequence>
<dbReference type="Proteomes" id="UP000032180">
    <property type="component" value="Chromosome 2"/>
</dbReference>
<name>A0A0D9VG77_9ORYZ</name>
<dbReference type="HOGENOM" id="CLU_2458050_0_0_1"/>
<proteinExistence type="predicted"/>
<evidence type="ECO:0000313" key="2">
    <source>
        <dbReference type="Proteomes" id="UP000032180"/>
    </source>
</evidence>
<reference evidence="1 2" key="1">
    <citation type="submission" date="2012-08" db="EMBL/GenBank/DDBJ databases">
        <title>Oryza genome evolution.</title>
        <authorList>
            <person name="Wing R.A."/>
        </authorList>
    </citation>
    <scope>NUCLEOTIDE SEQUENCE</scope>
</reference>
<reference evidence="2" key="2">
    <citation type="submission" date="2013-12" db="EMBL/GenBank/DDBJ databases">
        <authorList>
            <person name="Yu Y."/>
            <person name="Lee S."/>
            <person name="de Baynast K."/>
            <person name="Wissotski M."/>
            <person name="Liu L."/>
            <person name="Talag J."/>
            <person name="Goicoechea J."/>
            <person name="Angelova A."/>
            <person name="Jetty R."/>
            <person name="Kudrna D."/>
            <person name="Golser W."/>
            <person name="Rivera L."/>
            <person name="Zhang J."/>
            <person name="Wing R."/>
        </authorList>
    </citation>
    <scope>NUCLEOTIDE SEQUENCE</scope>
</reference>
<dbReference type="EnsemblPlants" id="LPERR02G14010.1">
    <property type="protein sequence ID" value="LPERR02G14010.1"/>
    <property type="gene ID" value="LPERR02G14010"/>
</dbReference>